<sequence>MLVLLDTSQDLTAAADELGCEVEQLLTPLTRYRLQRPNSRFAIDNGAFSRFDGKAFDALLAREFERRQNCIFVCAPDVVGSARRTLEIFTRWEEKLKDWPIALVAQDGQQDLEIPWDSIKAIFVGGSTEFKMSIHTKQIVQCAKTLGKWVHIGRVNTPGRFEYFEAMGADSIDGTGLSRYSWMREAIGRKDNQLELINNEH</sequence>
<dbReference type="EMBL" id="LR797418">
    <property type="protein sequence ID" value="CAB4214905.1"/>
    <property type="molecule type" value="Genomic_DNA"/>
</dbReference>
<gene>
    <name evidence="1" type="ORF">UFOVP1469_9</name>
    <name evidence="2" type="ORF">UFOVP1556_42</name>
</gene>
<evidence type="ECO:0000313" key="2">
    <source>
        <dbReference type="EMBL" id="CAB5229365.1"/>
    </source>
</evidence>
<proteinExistence type="predicted"/>
<protein>
    <submittedName>
        <fullName evidence="2">Uncharacterized protein</fullName>
    </submittedName>
</protein>
<evidence type="ECO:0000313" key="1">
    <source>
        <dbReference type="EMBL" id="CAB4214905.1"/>
    </source>
</evidence>
<accession>A0A6J7XGL2</accession>
<reference evidence="2" key="1">
    <citation type="submission" date="2020-05" db="EMBL/GenBank/DDBJ databases">
        <authorList>
            <person name="Chiriac C."/>
            <person name="Salcher M."/>
            <person name="Ghai R."/>
            <person name="Kavagutti S V."/>
        </authorList>
    </citation>
    <scope>NUCLEOTIDE SEQUENCE</scope>
</reference>
<dbReference type="EMBL" id="LR798400">
    <property type="protein sequence ID" value="CAB5229365.1"/>
    <property type="molecule type" value="Genomic_DNA"/>
</dbReference>
<name>A0A6J7XGL2_9CAUD</name>
<organism evidence="2">
    <name type="scientific">uncultured Caudovirales phage</name>
    <dbReference type="NCBI Taxonomy" id="2100421"/>
    <lineage>
        <taxon>Viruses</taxon>
        <taxon>Duplodnaviria</taxon>
        <taxon>Heunggongvirae</taxon>
        <taxon>Uroviricota</taxon>
        <taxon>Caudoviricetes</taxon>
        <taxon>Peduoviridae</taxon>
        <taxon>Maltschvirus</taxon>
        <taxon>Maltschvirus maltsch</taxon>
    </lineage>
</organism>